<evidence type="ECO:0000256" key="4">
    <source>
        <dbReference type="ARBA" id="ARBA00023180"/>
    </source>
</evidence>
<keyword evidence="2" id="KW-0677">Repeat</keyword>
<keyword evidence="6" id="KW-1185">Reference proteome</keyword>
<evidence type="ECO:0000256" key="3">
    <source>
        <dbReference type="ARBA" id="ARBA00022801"/>
    </source>
</evidence>
<dbReference type="RefSeq" id="WP_095979372.1">
    <property type="nucleotide sequence ID" value="NZ_CP022163.1"/>
</dbReference>
<dbReference type="SMART" id="SM00191">
    <property type="entry name" value="Int_alpha"/>
    <property type="match status" value="7"/>
</dbReference>
<dbReference type="Gene3D" id="2.130.10.130">
    <property type="entry name" value="Integrin alpha, N-terminal"/>
    <property type="match status" value="4"/>
</dbReference>
<keyword evidence="1" id="KW-0732">Signal</keyword>
<keyword evidence="4" id="KW-0325">Glycoprotein</keyword>
<dbReference type="InterPro" id="IPR013519">
    <property type="entry name" value="Int_alpha_beta-p"/>
</dbReference>
<dbReference type="PROSITE" id="PS51257">
    <property type="entry name" value="PROKAR_LIPOPROTEIN"/>
    <property type="match status" value="1"/>
</dbReference>
<dbReference type="EMBL" id="CP022163">
    <property type="protein sequence ID" value="ATB30986.1"/>
    <property type="molecule type" value="Genomic_DNA"/>
</dbReference>
<sequence>MNPVLRASLAFALLSSACVPDDSLEPGAVDYCTSLPPLALSADASRIRVKQSLLLKASGGSGYYRYRAEPGGSSGQLNGSNFIAGATPGTDTLVAEDQRCPGEARLQVEVVSGFGVAPARATIKPGTSFQVEVSGLLGPAVFELDASPAGSSISASGLYTAGAGEGLDLVLVRDGLKGDVVQLRFEVRADAVLRGDPAFLALPAGSSTPLATTGGSDQVRWSKVSGPGQVVAGRFSAEPDAVGTAVLEGSDPFTREKTTVSVRVLKELAHEARPHGQLTDLASVVTADFDGDGVMDVAVGRPESDLSRPQGGAVFIFKGSALGLSAQPTWTLTGDSDSARFGDTVLAGDLDGDGRAELAVSSPGASLTIGNSGAVYLYRFGASGPEPLGTPLSNTGRGSFGTGLALADADGDGDLDVVVGSPAADLAPTSTLSARGVIDIFLLTPGQSVPVQSNIRLGGTHLTQAGKIEARKSTDLGRAVAVGDLNGDGLPDLAALSRLWRYDTGNTDKLHQAVAVFFGRGVDQPFRSSPDVFVAPSAYLTDSNEGNWKLSTLPAGDGRPPLLVVVADRSDSPDLSTRGGQKTLSDAGAVLFFDLSSYTFKGDASDSPPQIKRESAWAQLYGDTAGGVGGRGWAVLDVDGNPGPELVMGIPYFSPSTPLRLAGKIIVHPLATLKKGDAFNKPLMTLNGSAKSDVFGVGLAAWPVDGSAGLVVFSARASGEGLDFTGRVDALVKAGESLDKWTRTSAMLPAKPSVERYGEVVAVAQGPSGAVALVGSPGWAGPGVNGDGNDLSVGRAWAMRQDASTSELVAEGASSPLVRGRNVGTDVAFTDFNGDGFPDAVVGAPGFTGPGTNARNTEITPYYAKEDATCLLAGNQGVGGVLVSLGQADGSFKQAYRLWAQGDISGCTPAGTTCQRRSIGRGVVGGFDFNGDGKQDIGALRNNGFEIFLGRAPDDGMLAKLTMVCSPVYTAPYSAQQTSAPVALGDLDKDGCDEVAWRYADGSNSGVVILFGADATRCARRAPVQVLLADKEAQGNFLGLGLATTRAGRLLGKSGADYLATTATAYPYQGLTQQLVLLFDTAKLVEEMKKGASQKIVLKASDYVAHVLVPRSRAVGFGTAIAGGTDLTGDGVDDLVVSAPGASVASDGGGSVFVYAGGPGTTGELSPWLTLSGDVSERANFGQSLGIVPGKSGAPPALVVGAPLSYRSGTRNGTAFLVPFGF</sequence>
<dbReference type="InterPro" id="IPR013517">
    <property type="entry name" value="FG-GAP"/>
</dbReference>
<dbReference type="Pfam" id="PF13517">
    <property type="entry name" value="FG-GAP_3"/>
    <property type="match status" value="1"/>
</dbReference>
<evidence type="ECO:0000256" key="1">
    <source>
        <dbReference type="ARBA" id="ARBA00022729"/>
    </source>
</evidence>
<dbReference type="PANTHER" id="PTHR23221">
    <property type="entry name" value="GLYCOSYLPHOSPHATIDYLINOSITOL PHOSPHOLIPASE D"/>
    <property type="match status" value="1"/>
</dbReference>
<dbReference type="Pfam" id="PF01839">
    <property type="entry name" value="FG-GAP"/>
    <property type="match status" value="6"/>
</dbReference>
<dbReference type="KEGG" id="mbd:MEBOL_004448"/>
<dbReference type="AlphaFoldDB" id="A0A250IJ55"/>
<gene>
    <name evidence="5" type="ORF">MEBOL_004448</name>
</gene>
<evidence type="ECO:0000313" key="6">
    <source>
        <dbReference type="Proteomes" id="UP000217289"/>
    </source>
</evidence>
<dbReference type="OrthoDB" id="5478112at2"/>
<protein>
    <submittedName>
        <fullName evidence="5">Uncharacterized protein</fullName>
    </submittedName>
</protein>
<name>A0A250IJ55_9BACT</name>
<dbReference type="PROSITE" id="PS51470">
    <property type="entry name" value="FG_GAP"/>
    <property type="match status" value="2"/>
</dbReference>
<proteinExistence type="predicted"/>
<dbReference type="GO" id="GO:0016787">
    <property type="term" value="F:hydrolase activity"/>
    <property type="evidence" value="ECO:0007669"/>
    <property type="project" value="UniProtKB-KW"/>
</dbReference>
<evidence type="ECO:0000256" key="2">
    <source>
        <dbReference type="ARBA" id="ARBA00022737"/>
    </source>
</evidence>
<organism evidence="5 6">
    <name type="scientific">Melittangium boletus DSM 14713</name>
    <dbReference type="NCBI Taxonomy" id="1294270"/>
    <lineage>
        <taxon>Bacteria</taxon>
        <taxon>Pseudomonadati</taxon>
        <taxon>Myxococcota</taxon>
        <taxon>Myxococcia</taxon>
        <taxon>Myxococcales</taxon>
        <taxon>Cystobacterineae</taxon>
        <taxon>Archangiaceae</taxon>
        <taxon>Melittangium</taxon>
    </lineage>
</organism>
<dbReference type="SUPFAM" id="SSF69318">
    <property type="entry name" value="Integrin alpha N-terminal domain"/>
    <property type="match status" value="1"/>
</dbReference>
<dbReference type="Proteomes" id="UP000217289">
    <property type="component" value="Chromosome"/>
</dbReference>
<keyword evidence="3" id="KW-0378">Hydrolase</keyword>
<evidence type="ECO:0000313" key="5">
    <source>
        <dbReference type="EMBL" id="ATB30986.1"/>
    </source>
</evidence>
<accession>A0A250IJ55</accession>
<dbReference type="InterPro" id="IPR028994">
    <property type="entry name" value="Integrin_alpha_N"/>
</dbReference>
<reference evidence="5 6" key="1">
    <citation type="submission" date="2017-06" db="EMBL/GenBank/DDBJ databases">
        <authorList>
            <person name="Kim H.J."/>
            <person name="Triplett B.A."/>
        </authorList>
    </citation>
    <scope>NUCLEOTIDE SEQUENCE [LARGE SCALE GENOMIC DNA]</scope>
    <source>
        <strain evidence="5 6">DSM 14713</strain>
    </source>
</reference>
<dbReference type="PANTHER" id="PTHR23221:SF7">
    <property type="entry name" value="PHOSPHATIDYLINOSITOL-GLYCAN-SPECIFIC PHOSPHOLIPASE D"/>
    <property type="match status" value="1"/>
</dbReference>